<dbReference type="Gene3D" id="3.30.1330.70">
    <property type="entry name" value="Holliday junction resolvase RusA"/>
    <property type="match status" value="1"/>
</dbReference>
<proteinExistence type="predicted"/>
<dbReference type="Proteomes" id="UP000567293">
    <property type="component" value="Unassembled WGS sequence"/>
</dbReference>
<dbReference type="InterPro" id="IPR008822">
    <property type="entry name" value="Endonuclease_RusA-like"/>
</dbReference>
<reference evidence="1" key="1">
    <citation type="submission" date="2020-06" db="EMBL/GenBank/DDBJ databases">
        <title>Legume-microbial interactions unlock mineral nutrients during tropical forest succession.</title>
        <authorList>
            <person name="Epihov D.Z."/>
        </authorList>
    </citation>
    <scope>NUCLEOTIDE SEQUENCE [LARGE SCALE GENOMIC DNA]</scope>
    <source>
        <strain evidence="1">Pan2503</strain>
    </source>
</reference>
<dbReference type="GO" id="GO:0000287">
    <property type="term" value="F:magnesium ion binding"/>
    <property type="evidence" value="ECO:0007669"/>
    <property type="project" value="InterPro"/>
</dbReference>
<dbReference type="Pfam" id="PF05866">
    <property type="entry name" value="RusA"/>
    <property type="match status" value="1"/>
</dbReference>
<keyword evidence="2" id="KW-1185">Reference proteome</keyword>
<organism evidence="1 2">
    <name type="scientific">Candidatus Acidiferrum panamense</name>
    <dbReference type="NCBI Taxonomy" id="2741543"/>
    <lineage>
        <taxon>Bacteria</taxon>
        <taxon>Pseudomonadati</taxon>
        <taxon>Acidobacteriota</taxon>
        <taxon>Terriglobia</taxon>
        <taxon>Candidatus Acidiferrales</taxon>
        <taxon>Candidatus Acidiferrum</taxon>
    </lineage>
</organism>
<protein>
    <submittedName>
        <fullName evidence="1">RusA family crossover junction endodeoxyribonuclease</fullName>
    </submittedName>
</protein>
<sequence length="158" mass="17383">MNALEFMVPGVARPKARPRFSKGRIYTDDPTAKWEATVRAYALQATGTWARSHGERWPLDAHDYAVSMVFAGQNRADIDNLAKAVLDACNEVLYDDDKRIATLLTSRVLDDAAALYVRVTASLRDHPVWYGLGWPKMIATLVPSAFVPAASESAGYAP</sequence>
<evidence type="ECO:0000313" key="2">
    <source>
        <dbReference type="Proteomes" id="UP000567293"/>
    </source>
</evidence>
<accession>A0A7V8NTW7</accession>
<name>A0A7V8NTW7_9BACT</name>
<dbReference type="InterPro" id="IPR036614">
    <property type="entry name" value="RusA-like_sf"/>
</dbReference>
<evidence type="ECO:0000313" key="1">
    <source>
        <dbReference type="EMBL" id="MBA0087444.1"/>
    </source>
</evidence>
<dbReference type="GO" id="GO:0006310">
    <property type="term" value="P:DNA recombination"/>
    <property type="evidence" value="ECO:0007669"/>
    <property type="project" value="InterPro"/>
</dbReference>
<dbReference type="SUPFAM" id="SSF103084">
    <property type="entry name" value="Holliday junction resolvase RusA"/>
    <property type="match status" value="1"/>
</dbReference>
<comment type="caution">
    <text evidence="1">The sequence shown here is derived from an EMBL/GenBank/DDBJ whole genome shotgun (WGS) entry which is preliminary data.</text>
</comment>
<dbReference type="GO" id="GO:0006281">
    <property type="term" value="P:DNA repair"/>
    <property type="evidence" value="ECO:0007669"/>
    <property type="project" value="InterPro"/>
</dbReference>
<dbReference type="AlphaFoldDB" id="A0A7V8NTW7"/>
<gene>
    <name evidence="1" type="ORF">HRJ53_20865</name>
</gene>
<dbReference type="EMBL" id="JACDQQ010002007">
    <property type="protein sequence ID" value="MBA0087444.1"/>
    <property type="molecule type" value="Genomic_DNA"/>
</dbReference>